<gene>
    <name evidence="2" type="ORF">F2P47_09315</name>
</gene>
<feature type="transmembrane region" description="Helical" evidence="1">
    <location>
        <begin position="72"/>
        <end position="91"/>
    </location>
</feature>
<dbReference type="RefSeq" id="WP_152216080.1">
    <property type="nucleotide sequence ID" value="NZ_JBAQYD010000216.1"/>
</dbReference>
<evidence type="ECO:0000313" key="2">
    <source>
        <dbReference type="EMBL" id="KAB7740195.1"/>
    </source>
</evidence>
<protein>
    <submittedName>
        <fullName evidence="2">DUF983 domain-containing protein</fullName>
    </submittedName>
</protein>
<comment type="caution">
    <text evidence="2">The sequence shown here is derived from an EMBL/GenBank/DDBJ whole genome shotgun (WGS) entry which is preliminary data.</text>
</comment>
<dbReference type="InterPro" id="IPR009325">
    <property type="entry name" value="DUF983"/>
</dbReference>
<keyword evidence="1" id="KW-1133">Transmembrane helix</keyword>
<evidence type="ECO:0000256" key="1">
    <source>
        <dbReference type="SAM" id="Phobius"/>
    </source>
</evidence>
<name>A0A6N6VJ71_9HYPH</name>
<feature type="transmembrane region" description="Helical" evidence="1">
    <location>
        <begin position="97"/>
        <end position="116"/>
    </location>
</feature>
<dbReference type="Pfam" id="PF06170">
    <property type="entry name" value="DUF983"/>
    <property type="match status" value="1"/>
</dbReference>
<proteinExistence type="predicted"/>
<accession>A0A6N6VJ71</accession>
<keyword evidence="1" id="KW-0812">Transmembrane</keyword>
<dbReference type="AlphaFoldDB" id="A0A6N6VJ71"/>
<dbReference type="EMBL" id="WESC01000007">
    <property type="protein sequence ID" value="KAB7740195.1"/>
    <property type="molecule type" value="Genomic_DNA"/>
</dbReference>
<reference evidence="2 3" key="1">
    <citation type="submission" date="2019-09" db="EMBL/GenBank/DDBJ databases">
        <title>Parvibaculum sedimenti sp. nov., isolated from sediment.</title>
        <authorList>
            <person name="Wang Y."/>
        </authorList>
    </citation>
    <scope>NUCLEOTIDE SEQUENCE [LARGE SCALE GENOMIC DNA]</scope>
    <source>
        <strain evidence="2 3">HXT-9</strain>
    </source>
</reference>
<sequence length="141" mass="15809">MSSVLDIDQPTIYEPVRLAPRAFGRSIWRGFLERCPNCGKGHIFRAFLKVADECPHCGEALYHHRADDAPPYFTMLIVGHIVVPIILAVELEYAPPVWIQMTVWPLLTAALSLLLLPRIKGAVVGLQWAQRMHGFGGEVHD</sequence>
<dbReference type="Proteomes" id="UP000468901">
    <property type="component" value="Unassembled WGS sequence"/>
</dbReference>
<keyword evidence="1" id="KW-0472">Membrane</keyword>
<organism evidence="2 3">
    <name type="scientific">Parvibaculum sedimenti</name>
    <dbReference type="NCBI Taxonomy" id="2608632"/>
    <lineage>
        <taxon>Bacteria</taxon>
        <taxon>Pseudomonadati</taxon>
        <taxon>Pseudomonadota</taxon>
        <taxon>Alphaproteobacteria</taxon>
        <taxon>Hyphomicrobiales</taxon>
        <taxon>Parvibaculaceae</taxon>
        <taxon>Parvibaculum</taxon>
    </lineage>
</organism>
<keyword evidence="3" id="KW-1185">Reference proteome</keyword>
<evidence type="ECO:0000313" key="3">
    <source>
        <dbReference type="Proteomes" id="UP000468901"/>
    </source>
</evidence>